<dbReference type="Pfam" id="PF03729">
    <property type="entry name" value="DUF308"/>
    <property type="match status" value="1"/>
</dbReference>
<evidence type="ECO:0000256" key="1">
    <source>
        <dbReference type="SAM" id="Phobius"/>
    </source>
</evidence>
<dbReference type="AlphaFoldDB" id="A0A418IJI4"/>
<comment type="caution">
    <text evidence="2">The sequence shown here is derived from an EMBL/GenBank/DDBJ whole genome shotgun (WGS) entry which is preliminary data.</text>
</comment>
<protein>
    <submittedName>
        <fullName evidence="2">HdeD family acid-resistance protein</fullName>
    </submittedName>
</protein>
<dbReference type="InterPro" id="IPR005325">
    <property type="entry name" value="DUF308_memb"/>
</dbReference>
<dbReference type="RefSeq" id="WP_182477247.1">
    <property type="nucleotide sequence ID" value="NZ_QXUL01000165.1"/>
</dbReference>
<feature type="non-terminal residue" evidence="2">
    <location>
        <position position="67"/>
    </location>
</feature>
<gene>
    <name evidence="2" type="ORF">BU097_14645</name>
</gene>
<dbReference type="EMBL" id="QXUL01000165">
    <property type="protein sequence ID" value="RIN05772.1"/>
    <property type="molecule type" value="Genomic_DNA"/>
</dbReference>
<name>A0A418IJI4_STAXY</name>
<dbReference type="Proteomes" id="UP000285567">
    <property type="component" value="Unassembled WGS sequence"/>
</dbReference>
<keyword evidence="1" id="KW-1133">Transmembrane helix</keyword>
<keyword evidence="3" id="KW-1185">Reference proteome</keyword>
<feature type="transmembrane region" description="Helical" evidence="1">
    <location>
        <begin position="35"/>
        <end position="54"/>
    </location>
</feature>
<feature type="transmembrane region" description="Helical" evidence="1">
    <location>
        <begin position="12"/>
        <end position="29"/>
    </location>
</feature>
<accession>A0A418IJI4</accession>
<evidence type="ECO:0000313" key="2">
    <source>
        <dbReference type="EMBL" id="RIN05772.1"/>
    </source>
</evidence>
<keyword evidence="1" id="KW-0472">Membrane</keyword>
<sequence length="67" mass="7631">MKQSSTIKWSSLIIGVIFLVIGVFIISFPEENLFAITWLIGLLFIINGFLEIFIRQVIKRTAQQSST</sequence>
<proteinExistence type="predicted"/>
<reference evidence="2 3" key="1">
    <citation type="journal article" date="2016" name="Front. Microbiol.">
        <title>Comprehensive Phylogenetic Analysis of Bovine Non-aureus Staphylococci Species Based on Whole-Genome Sequencing.</title>
        <authorList>
            <person name="Naushad S."/>
            <person name="Barkema H.W."/>
            <person name="Luby C."/>
            <person name="Condas L.A."/>
            <person name="Nobrega D.B."/>
            <person name="Carson D.A."/>
            <person name="De Buck J."/>
        </authorList>
    </citation>
    <scope>NUCLEOTIDE SEQUENCE [LARGE SCALE GENOMIC DNA]</scope>
    <source>
        <strain evidence="2 3">SNUC 102</strain>
    </source>
</reference>
<keyword evidence="1" id="KW-0812">Transmembrane</keyword>
<organism evidence="2 3">
    <name type="scientific">Staphylococcus xylosus</name>
    <dbReference type="NCBI Taxonomy" id="1288"/>
    <lineage>
        <taxon>Bacteria</taxon>
        <taxon>Bacillati</taxon>
        <taxon>Bacillota</taxon>
        <taxon>Bacilli</taxon>
        <taxon>Bacillales</taxon>
        <taxon>Staphylococcaceae</taxon>
        <taxon>Staphylococcus</taxon>
    </lineage>
</organism>
<evidence type="ECO:0000313" key="3">
    <source>
        <dbReference type="Proteomes" id="UP000285567"/>
    </source>
</evidence>